<sequence>MAPLPTEKNIFTTVPPQIQEKKSGQLRDEQIRQFFEEGFVVVEDFFDKETELEPCREAINKLVDDCAKKWFAAGKIHNLHSDKGFNERLTYLEKELPGATVLLHKLGKLPVAFQKVWSNERILNVVEQLIGSDIQGHPVWNLRTKCPNNEATVVPWHQDSAYLDENSYDVLQVTAWIPLIDANETNGCMQVVRKGHKKGIVAKHSCCVGNTWYVMLEPEEMINTLECDMESNVVTCPVPYGGVLLLSNMIPHQSLPNKSNIIRWSLDLRWQKSNTNVGFHGLKEGIEMRRSGCKYEIDWKPFLSQKQMNNILSDPSKTAEENEFDTTITGPWMKRWEIVHENKHTDRLQEIDNAYSKP</sequence>
<dbReference type="AlphaFoldDB" id="A0A7I8VYA0"/>
<evidence type="ECO:0000313" key="2">
    <source>
        <dbReference type="EMBL" id="CAD5121217.1"/>
    </source>
</evidence>
<comment type="cofactor">
    <cofactor evidence="1">
        <name>Fe cation</name>
        <dbReference type="ChEBI" id="CHEBI:24875"/>
    </cofactor>
</comment>
<dbReference type="PANTHER" id="PTHR20883">
    <property type="entry name" value="PHYTANOYL-COA DIOXYGENASE DOMAIN CONTAINING 1"/>
    <property type="match status" value="1"/>
</dbReference>
<keyword evidence="3" id="KW-1185">Reference proteome</keyword>
<evidence type="ECO:0000256" key="1">
    <source>
        <dbReference type="ARBA" id="ARBA00001962"/>
    </source>
</evidence>
<gene>
    <name evidence="2" type="ORF">DGYR_LOCUS9201</name>
</gene>
<dbReference type="PANTHER" id="PTHR20883:SF14">
    <property type="entry name" value="PHYTANOYL-COA DIOXYGENASE"/>
    <property type="match status" value="1"/>
</dbReference>
<comment type="caution">
    <text evidence="2">The sequence shown here is derived from an EMBL/GenBank/DDBJ whole genome shotgun (WGS) entry which is preliminary data.</text>
</comment>
<evidence type="ECO:0000313" key="3">
    <source>
        <dbReference type="Proteomes" id="UP000549394"/>
    </source>
</evidence>
<dbReference type="InterPro" id="IPR008775">
    <property type="entry name" value="Phytyl_CoA_dOase-like"/>
</dbReference>
<name>A0A7I8VYA0_9ANNE</name>
<reference evidence="2 3" key="1">
    <citation type="submission" date="2020-08" db="EMBL/GenBank/DDBJ databases">
        <authorList>
            <person name="Hejnol A."/>
        </authorList>
    </citation>
    <scope>NUCLEOTIDE SEQUENCE [LARGE SCALE GENOMIC DNA]</scope>
</reference>
<dbReference type="Gene3D" id="2.60.120.620">
    <property type="entry name" value="q2cbj1_9rhob like domain"/>
    <property type="match status" value="1"/>
</dbReference>
<protein>
    <submittedName>
        <fullName evidence="2">DgyrCDS9751</fullName>
    </submittedName>
</protein>
<dbReference type="Pfam" id="PF05721">
    <property type="entry name" value="PhyH"/>
    <property type="match status" value="1"/>
</dbReference>
<dbReference type="Proteomes" id="UP000549394">
    <property type="component" value="Unassembled WGS sequence"/>
</dbReference>
<organism evidence="2 3">
    <name type="scientific">Dimorphilus gyrociliatus</name>
    <dbReference type="NCBI Taxonomy" id="2664684"/>
    <lineage>
        <taxon>Eukaryota</taxon>
        <taxon>Metazoa</taxon>
        <taxon>Spiralia</taxon>
        <taxon>Lophotrochozoa</taxon>
        <taxon>Annelida</taxon>
        <taxon>Polychaeta</taxon>
        <taxon>Polychaeta incertae sedis</taxon>
        <taxon>Dinophilidae</taxon>
        <taxon>Dimorphilus</taxon>
    </lineage>
</organism>
<proteinExistence type="predicted"/>
<dbReference type="SUPFAM" id="SSF51197">
    <property type="entry name" value="Clavaminate synthase-like"/>
    <property type="match status" value="1"/>
</dbReference>
<dbReference type="OrthoDB" id="445007at2759"/>
<dbReference type="EMBL" id="CAJFCJ010000014">
    <property type="protein sequence ID" value="CAD5121217.1"/>
    <property type="molecule type" value="Genomic_DNA"/>
</dbReference>
<accession>A0A7I8VYA0</accession>